<gene>
    <name evidence="9" type="ORF">TRICI_003971</name>
</gene>
<comment type="subcellular location">
    <subcellularLocation>
        <location evidence="2">Cytoplasm</location>
    </subcellularLocation>
</comment>
<dbReference type="GO" id="GO:0006412">
    <property type="term" value="P:translation"/>
    <property type="evidence" value="ECO:0007669"/>
    <property type="project" value="InterPro"/>
</dbReference>
<evidence type="ECO:0008006" key="11">
    <source>
        <dbReference type="Google" id="ProtNLM"/>
    </source>
</evidence>
<keyword evidence="5" id="KW-0689">Ribosomal protein</keyword>
<dbReference type="OrthoDB" id="1875589at2759"/>
<keyword evidence="4" id="KW-0963">Cytoplasm</keyword>
<protein>
    <recommendedName>
        <fullName evidence="11">Ribosomal protein L14e domain-containing protein</fullName>
    </recommendedName>
</protein>
<feature type="domain" description="Large ribosomal subunit protein eL14" evidence="8">
    <location>
        <begin position="54"/>
        <end position="128"/>
    </location>
</feature>
<dbReference type="GO" id="GO:0022625">
    <property type="term" value="C:cytosolic large ribosomal subunit"/>
    <property type="evidence" value="ECO:0007669"/>
    <property type="project" value="TreeGrafter"/>
</dbReference>
<dbReference type="PANTHER" id="PTHR11127:SF2">
    <property type="entry name" value="LARGE RIBOSOMAL SUBUNIT PROTEIN EL14"/>
    <property type="match status" value="1"/>
</dbReference>
<comment type="similarity">
    <text evidence="3">Belongs to the eukaryotic ribosomal protein eL14 family.</text>
</comment>
<dbReference type="GO" id="GO:0042273">
    <property type="term" value="P:ribosomal large subunit biogenesis"/>
    <property type="evidence" value="ECO:0007669"/>
    <property type="project" value="TreeGrafter"/>
</dbReference>
<sequence>MTETTVKAANWRFVELGRVVLIRKGADAGKLAAIVEIIDQKRVLIDGPTTGVARQGISLGHVVLTPHVVANVPRGAGSTAVAKKWAASKIDEKWANSAWAKKIQQKQTRRQLSDFERFQVMVYKKQQRYAVNKAVAKA</sequence>
<dbReference type="EMBL" id="SWFS01000296">
    <property type="protein sequence ID" value="KAA8910960.1"/>
    <property type="molecule type" value="Genomic_DNA"/>
</dbReference>
<dbReference type="InterPro" id="IPR014722">
    <property type="entry name" value="Rib_uL2_dom2"/>
</dbReference>
<dbReference type="InterPro" id="IPR039660">
    <property type="entry name" value="Ribosomal_eL14"/>
</dbReference>
<organism evidence="9 10">
    <name type="scientific">Trichomonascus ciferrii</name>
    <dbReference type="NCBI Taxonomy" id="44093"/>
    <lineage>
        <taxon>Eukaryota</taxon>
        <taxon>Fungi</taxon>
        <taxon>Dikarya</taxon>
        <taxon>Ascomycota</taxon>
        <taxon>Saccharomycotina</taxon>
        <taxon>Dipodascomycetes</taxon>
        <taxon>Dipodascales</taxon>
        <taxon>Trichomonascaceae</taxon>
        <taxon>Trichomonascus</taxon>
        <taxon>Trichomonascus ciferrii complex</taxon>
    </lineage>
</organism>
<evidence type="ECO:0000256" key="3">
    <source>
        <dbReference type="ARBA" id="ARBA00006592"/>
    </source>
</evidence>
<dbReference type="Gene3D" id="2.30.30.30">
    <property type="match status" value="1"/>
</dbReference>
<dbReference type="InterPro" id="IPR002784">
    <property type="entry name" value="Ribosomal_eL14_dom"/>
</dbReference>
<evidence type="ECO:0000259" key="8">
    <source>
        <dbReference type="Pfam" id="PF01929"/>
    </source>
</evidence>
<evidence type="ECO:0000256" key="1">
    <source>
        <dbReference type="ARBA" id="ARBA00004021"/>
    </source>
</evidence>
<dbReference type="GO" id="GO:0003735">
    <property type="term" value="F:structural constituent of ribosome"/>
    <property type="evidence" value="ECO:0007669"/>
    <property type="project" value="InterPro"/>
</dbReference>
<dbReference type="Pfam" id="PF01929">
    <property type="entry name" value="Ribosomal_L14e"/>
    <property type="match status" value="1"/>
</dbReference>
<dbReference type="VEuPathDB" id="FungiDB:TRICI_003971"/>
<dbReference type="PANTHER" id="PTHR11127">
    <property type="entry name" value="60S RIBOSOMAL PROTEIN L14"/>
    <property type="match status" value="1"/>
</dbReference>
<proteinExistence type="inferred from homology"/>
<dbReference type="InterPro" id="IPR005824">
    <property type="entry name" value="KOW"/>
</dbReference>
<dbReference type="CDD" id="cd23702">
    <property type="entry name" value="eL14"/>
    <property type="match status" value="1"/>
</dbReference>
<dbReference type="SUPFAM" id="SSF50104">
    <property type="entry name" value="Translation proteins SH3-like domain"/>
    <property type="match status" value="1"/>
</dbReference>
<evidence type="ECO:0000259" key="7">
    <source>
        <dbReference type="Pfam" id="PF00467"/>
    </source>
</evidence>
<evidence type="ECO:0000313" key="10">
    <source>
        <dbReference type="Proteomes" id="UP000761534"/>
    </source>
</evidence>
<keyword evidence="6" id="KW-0687">Ribonucleoprotein</keyword>
<accession>A0A642V287</accession>
<dbReference type="Pfam" id="PF00467">
    <property type="entry name" value="KOW"/>
    <property type="match status" value="1"/>
</dbReference>
<feature type="domain" description="KOW" evidence="7">
    <location>
        <begin position="17"/>
        <end position="46"/>
    </location>
</feature>
<reference evidence="9" key="1">
    <citation type="journal article" date="2019" name="G3 (Bethesda)">
        <title>Genome Assemblies of Two Rare Opportunistic Yeast Pathogens: Diutina rugosa (syn. Candida rugosa) and Trichomonascus ciferrii (syn. Candida ciferrii).</title>
        <authorList>
            <person name="Mixao V."/>
            <person name="Saus E."/>
            <person name="Hansen A.P."/>
            <person name="Lass-Florl C."/>
            <person name="Gabaldon T."/>
        </authorList>
    </citation>
    <scope>NUCLEOTIDE SEQUENCE</scope>
    <source>
        <strain evidence="9">CBS 4856</strain>
    </source>
</reference>
<evidence type="ECO:0000313" key="9">
    <source>
        <dbReference type="EMBL" id="KAA8910960.1"/>
    </source>
</evidence>
<evidence type="ECO:0000256" key="6">
    <source>
        <dbReference type="ARBA" id="ARBA00023274"/>
    </source>
</evidence>
<keyword evidence="10" id="KW-1185">Reference proteome</keyword>
<comment type="caution">
    <text evidence="9">The sequence shown here is derived from an EMBL/GenBank/DDBJ whole genome shotgun (WGS) entry which is preliminary data.</text>
</comment>
<dbReference type="FunFam" id="2.30.30.30:FF:000030">
    <property type="entry name" value="60S ribosomal protein L14"/>
    <property type="match status" value="1"/>
</dbReference>
<evidence type="ECO:0000256" key="5">
    <source>
        <dbReference type="ARBA" id="ARBA00022980"/>
    </source>
</evidence>
<dbReference type="Proteomes" id="UP000761534">
    <property type="component" value="Unassembled WGS sequence"/>
</dbReference>
<dbReference type="InterPro" id="IPR008991">
    <property type="entry name" value="Translation_prot_SH3-like_sf"/>
</dbReference>
<dbReference type="Gene3D" id="6.10.250.2270">
    <property type="match status" value="1"/>
</dbReference>
<name>A0A642V287_9ASCO</name>
<evidence type="ECO:0000256" key="4">
    <source>
        <dbReference type="ARBA" id="ARBA00022490"/>
    </source>
</evidence>
<comment type="function">
    <text evidence="1">Component of the ribosome, a large ribonucleoprotein complex responsible for the synthesis of proteins in the cell. The small ribosomal subunit (SSU) binds messenger RNAs (mRNAs) and translates the encoded message by selecting cognate aminoacyl-transfer RNA (tRNA) molecules. The large subunit (LSU) contains the ribosomal catalytic site termed the peptidyl transferase center (PTC), which catalyzes the formation of peptide bonds, thereby polymerizing the amino acids delivered by tRNAs into a polypeptide chain. The nascent polypeptides leave the ribosome through a tunnel in the LSU and interact with protein factors that function in enzymatic processing, targeting, and the membrane insertion of nascent chains at the exit of the ribosomal tunnel.</text>
</comment>
<dbReference type="AlphaFoldDB" id="A0A642V287"/>
<evidence type="ECO:0000256" key="2">
    <source>
        <dbReference type="ARBA" id="ARBA00004496"/>
    </source>
</evidence>
<dbReference type="GO" id="GO:0003723">
    <property type="term" value="F:RNA binding"/>
    <property type="evidence" value="ECO:0007669"/>
    <property type="project" value="InterPro"/>
</dbReference>